<keyword evidence="3" id="KW-0378">Hydrolase</keyword>
<dbReference type="AlphaFoldDB" id="A0A0D0DE26"/>
<organism evidence="6 7">
    <name type="scientific">Paxillus rubicundulus Ve08.2h10</name>
    <dbReference type="NCBI Taxonomy" id="930991"/>
    <lineage>
        <taxon>Eukaryota</taxon>
        <taxon>Fungi</taxon>
        <taxon>Dikarya</taxon>
        <taxon>Basidiomycota</taxon>
        <taxon>Agaricomycotina</taxon>
        <taxon>Agaricomycetes</taxon>
        <taxon>Agaricomycetidae</taxon>
        <taxon>Boletales</taxon>
        <taxon>Paxilineae</taxon>
        <taxon>Paxillaceae</taxon>
        <taxon>Paxillus</taxon>
    </lineage>
</organism>
<evidence type="ECO:0000313" key="6">
    <source>
        <dbReference type="EMBL" id="KIK82656.1"/>
    </source>
</evidence>
<name>A0A0D0DE26_9AGAM</name>
<dbReference type="GO" id="GO:0006508">
    <property type="term" value="P:proteolysis"/>
    <property type="evidence" value="ECO:0007669"/>
    <property type="project" value="UniProtKB-KW"/>
</dbReference>
<dbReference type="GO" id="GO:0004198">
    <property type="term" value="F:calcium-dependent cysteine-type endopeptidase activity"/>
    <property type="evidence" value="ECO:0007669"/>
    <property type="project" value="InterPro"/>
</dbReference>
<dbReference type="Pfam" id="PF00648">
    <property type="entry name" value="Peptidase_C2"/>
    <property type="match status" value="1"/>
</dbReference>
<dbReference type="STRING" id="930991.A0A0D0DE26"/>
<dbReference type="Proteomes" id="UP000054538">
    <property type="component" value="Unassembled WGS sequence"/>
</dbReference>
<proteinExistence type="inferred from homology"/>
<dbReference type="PANTHER" id="PTHR46143:SF1">
    <property type="entry name" value="CALPAIN-7"/>
    <property type="match status" value="1"/>
</dbReference>
<dbReference type="SUPFAM" id="SSF116846">
    <property type="entry name" value="MIT domain"/>
    <property type="match status" value="1"/>
</dbReference>
<keyword evidence="4" id="KW-0788">Thiol protease</keyword>
<dbReference type="InterPro" id="IPR036181">
    <property type="entry name" value="MIT_dom_sf"/>
</dbReference>
<accession>A0A0D0DE26</accession>
<gene>
    <name evidence="6" type="ORF">PAXRUDRAFT_153569</name>
</gene>
<dbReference type="HOGENOM" id="CLU_1065976_0_0_1"/>
<dbReference type="InterPro" id="IPR051297">
    <property type="entry name" value="PalB/RIM13"/>
</dbReference>
<evidence type="ECO:0000256" key="2">
    <source>
        <dbReference type="ARBA" id="ARBA00022670"/>
    </source>
</evidence>
<keyword evidence="7" id="KW-1185">Reference proteome</keyword>
<dbReference type="InterPro" id="IPR038765">
    <property type="entry name" value="Papain-like_cys_pep_sf"/>
</dbReference>
<keyword evidence="2" id="KW-0645">Protease</keyword>
<sequence length="261" mass="28966">MSSNPKTFQEAEARCFVTVTPPPTTLTDPLQTIYDKATKSELASDFTAAFRLYLAAASAFLHLSRSATTTPAFQVRCKANAGKALERAEKIKKASERPGTAIEVGLLPINWFGVDQQSYVLRKSSTVNNIRYPLWTEVVPLSPDPNALYFDPDGQPSIPVSTSPNLHSYEWKRPLRDPFTCSSSRISSHPLKPTDIEQNMVGDCSLCASIAVCVQHNQKFNSEVCYSRLFYYQISVTINLMLNVVVCSPMRSIFVSLLVMA</sequence>
<evidence type="ECO:0000256" key="4">
    <source>
        <dbReference type="ARBA" id="ARBA00022807"/>
    </source>
</evidence>
<dbReference type="InParanoid" id="A0A0D0DE26"/>
<dbReference type="InterPro" id="IPR001300">
    <property type="entry name" value="Peptidase_C2_calpain_cat"/>
</dbReference>
<dbReference type="EMBL" id="KN825613">
    <property type="protein sequence ID" value="KIK82656.1"/>
    <property type="molecule type" value="Genomic_DNA"/>
</dbReference>
<comment type="similarity">
    <text evidence="1">Belongs to the peptidase C2 family. PalB/RIM13 subfamily.</text>
</comment>
<dbReference type="Gene3D" id="1.20.58.80">
    <property type="entry name" value="Phosphotransferase system, lactose/cellobiose-type IIA subunit"/>
    <property type="match status" value="1"/>
</dbReference>
<evidence type="ECO:0000313" key="7">
    <source>
        <dbReference type="Proteomes" id="UP000054538"/>
    </source>
</evidence>
<dbReference type="PANTHER" id="PTHR46143">
    <property type="entry name" value="CALPAIN-7"/>
    <property type="match status" value="1"/>
</dbReference>
<dbReference type="OrthoDB" id="167576at2759"/>
<feature type="domain" description="Calpain catalytic" evidence="5">
    <location>
        <begin position="158"/>
        <end position="221"/>
    </location>
</feature>
<evidence type="ECO:0000259" key="5">
    <source>
        <dbReference type="Pfam" id="PF00648"/>
    </source>
</evidence>
<reference evidence="7" key="2">
    <citation type="submission" date="2015-01" db="EMBL/GenBank/DDBJ databases">
        <title>Evolutionary Origins and Diversification of the Mycorrhizal Mutualists.</title>
        <authorList>
            <consortium name="DOE Joint Genome Institute"/>
            <consortium name="Mycorrhizal Genomics Consortium"/>
            <person name="Kohler A."/>
            <person name="Kuo A."/>
            <person name="Nagy L.G."/>
            <person name="Floudas D."/>
            <person name="Copeland A."/>
            <person name="Barry K.W."/>
            <person name="Cichocki N."/>
            <person name="Veneault-Fourrey C."/>
            <person name="LaButti K."/>
            <person name="Lindquist E.A."/>
            <person name="Lipzen A."/>
            <person name="Lundell T."/>
            <person name="Morin E."/>
            <person name="Murat C."/>
            <person name="Riley R."/>
            <person name="Ohm R."/>
            <person name="Sun H."/>
            <person name="Tunlid A."/>
            <person name="Henrissat B."/>
            <person name="Grigoriev I.V."/>
            <person name="Hibbett D.S."/>
            <person name="Martin F."/>
        </authorList>
    </citation>
    <scope>NUCLEOTIDE SEQUENCE [LARGE SCALE GENOMIC DNA]</scope>
    <source>
        <strain evidence="7">Ve08.2h10</strain>
    </source>
</reference>
<evidence type="ECO:0000256" key="1">
    <source>
        <dbReference type="ARBA" id="ARBA00010193"/>
    </source>
</evidence>
<reference evidence="6 7" key="1">
    <citation type="submission" date="2014-04" db="EMBL/GenBank/DDBJ databases">
        <authorList>
            <consortium name="DOE Joint Genome Institute"/>
            <person name="Kuo A."/>
            <person name="Kohler A."/>
            <person name="Jargeat P."/>
            <person name="Nagy L.G."/>
            <person name="Floudas D."/>
            <person name="Copeland A."/>
            <person name="Barry K.W."/>
            <person name="Cichocki N."/>
            <person name="Veneault-Fourrey C."/>
            <person name="LaButti K."/>
            <person name="Lindquist E.A."/>
            <person name="Lipzen A."/>
            <person name="Lundell T."/>
            <person name="Morin E."/>
            <person name="Murat C."/>
            <person name="Sun H."/>
            <person name="Tunlid A."/>
            <person name="Henrissat B."/>
            <person name="Grigoriev I.V."/>
            <person name="Hibbett D.S."/>
            <person name="Martin F."/>
            <person name="Nordberg H.P."/>
            <person name="Cantor M.N."/>
            <person name="Hua S.X."/>
        </authorList>
    </citation>
    <scope>NUCLEOTIDE SEQUENCE [LARGE SCALE GENOMIC DNA]</scope>
    <source>
        <strain evidence="6 7">Ve08.2h10</strain>
    </source>
</reference>
<evidence type="ECO:0000256" key="3">
    <source>
        <dbReference type="ARBA" id="ARBA00022801"/>
    </source>
</evidence>
<dbReference type="SUPFAM" id="SSF54001">
    <property type="entry name" value="Cysteine proteinases"/>
    <property type="match status" value="1"/>
</dbReference>
<protein>
    <recommendedName>
        <fullName evidence="5">Calpain catalytic domain-containing protein</fullName>
    </recommendedName>
</protein>